<dbReference type="SUPFAM" id="SSF56529">
    <property type="entry name" value="FAH"/>
    <property type="match status" value="1"/>
</dbReference>
<keyword evidence="4" id="KW-1185">Reference proteome</keyword>
<protein>
    <submittedName>
        <fullName evidence="3">2-keto-4-pentenoate hydratase</fullName>
    </submittedName>
</protein>
<dbReference type="PANTHER" id="PTHR30143">
    <property type="entry name" value="ACID HYDRATASE"/>
    <property type="match status" value="1"/>
</dbReference>
<accession>A0A7W4KGK7</accession>
<evidence type="ECO:0000256" key="1">
    <source>
        <dbReference type="ARBA" id="ARBA00023239"/>
    </source>
</evidence>
<dbReference type="Pfam" id="PF01557">
    <property type="entry name" value="FAA_hydrolase"/>
    <property type="match status" value="1"/>
</dbReference>
<dbReference type="InterPro" id="IPR011234">
    <property type="entry name" value="Fumarylacetoacetase-like_C"/>
</dbReference>
<dbReference type="PANTHER" id="PTHR30143:SF0">
    <property type="entry name" value="2-KETO-4-PENTENOATE HYDRATASE"/>
    <property type="match status" value="1"/>
</dbReference>
<sequence length="253" mass="26676">MIAVLSDALLEARRAQGGTVDTLPAGLSLPDDAAAYAVQDAVARCLRESAGPVVGWKVGAPSPDATPFCAPLHRATLFYGDTQLPPGLCRVFGAEAEIVYRIGRDLPFREGGWDEAAVRDAIASAHPAIEIFDTRFPRPFQYARLIHLADQGNHGALVIGEGITDWASLHPVTEPVRLVVDGAVRMAHRGGNSAGDPIRLLVWLANHAAARGMPLKTGDVVTTGSMTGTEFVPAGTVVRVEFGSLAPVSVTMP</sequence>
<name>A0A7W4KGK7_9PROT</name>
<evidence type="ECO:0000313" key="4">
    <source>
        <dbReference type="Proteomes" id="UP000540556"/>
    </source>
</evidence>
<dbReference type="AlphaFoldDB" id="A0A7W4KGK7"/>
<keyword evidence="1" id="KW-0456">Lyase</keyword>
<gene>
    <name evidence="3" type="ORF">HLH27_16430</name>
</gene>
<dbReference type="InterPro" id="IPR036663">
    <property type="entry name" value="Fumarylacetoacetase_C_sf"/>
</dbReference>
<reference evidence="3 4" key="1">
    <citation type="submission" date="2020-04" db="EMBL/GenBank/DDBJ databases">
        <title>Description of novel Gluconacetobacter.</title>
        <authorList>
            <person name="Sombolestani A."/>
        </authorList>
    </citation>
    <scope>NUCLEOTIDE SEQUENCE [LARGE SCALE GENOMIC DNA]</scope>
    <source>
        <strain evidence="3 4">LMG 27800</strain>
    </source>
</reference>
<evidence type="ECO:0000313" key="3">
    <source>
        <dbReference type="EMBL" id="MBB2206584.1"/>
    </source>
</evidence>
<proteinExistence type="predicted"/>
<evidence type="ECO:0000259" key="2">
    <source>
        <dbReference type="Pfam" id="PF01557"/>
    </source>
</evidence>
<feature type="domain" description="Fumarylacetoacetase-like C-terminal" evidence="2">
    <location>
        <begin position="80"/>
        <end position="247"/>
    </location>
</feature>
<comment type="caution">
    <text evidence="3">The sequence shown here is derived from an EMBL/GenBank/DDBJ whole genome shotgun (WGS) entry which is preliminary data.</text>
</comment>
<dbReference type="Gene3D" id="3.90.850.10">
    <property type="entry name" value="Fumarylacetoacetase-like, C-terminal domain"/>
    <property type="match status" value="1"/>
</dbReference>
<dbReference type="InterPro" id="IPR050772">
    <property type="entry name" value="Hydratase-Decarb/MhpD_sf"/>
</dbReference>
<organism evidence="3 4">
    <name type="scientific">Gluconacetobacter takamatsuzukensis</name>
    <dbReference type="NCBI Taxonomy" id="1286190"/>
    <lineage>
        <taxon>Bacteria</taxon>
        <taxon>Pseudomonadati</taxon>
        <taxon>Pseudomonadota</taxon>
        <taxon>Alphaproteobacteria</taxon>
        <taxon>Acetobacterales</taxon>
        <taxon>Acetobacteraceae</taxon>
        <taxon>Gluconacetobacter</taxon>
    </lineage>
</organism>
<dbReference type="EMBL" id="JABEQK010000019">
    <property type="protein sequence ID" value="MBB2206584.1"/>
    <property type="molecule type" value="Genomic_DNA"/>
</dbReference>
<dbReference type="Proteomes" id="UP000540556">
    <property type="component" value="Unassembled WGS sequence"/>
</dbReference>
<dbReference type="GO" id="GO:0005737">
    <property type="term" value="C:cytoplasm"/>
    <property type="evidence" value="ECO:0007669"/>
    <property type="project" value="TreeGrafter"/>
</dbReference>
<dbReference type="GO" id="GO:0008684">
    <property type="term" value="F:2-oxopent-4-enoate hydratase activity"/>
    <property type="evidence" value="ECO:0007669"/>
    <property type="project" value="TreeGrafter"/>
</dbReference>